<dbReference type="InterPro" id="IPR011989">
    <property type="entry name" value="ARM-like"/>
</dbReference>
<evidence type="ECO:0008006" key="3">
    <source>
        <dbReference type="Google" id="ProtNLM"/>
    </source>
</evidence>
<dbReference type="OrthoDB" id="3374726at2"/>
<dbReference type="Proteomes" id="UP000248333">
    <property type="component" value="Unassembled WGS sequence"/>
</dbReference>
<gene>
    <name evidence="1" type="ORF">C7C45_23225</name>
</gene>
<organism evidence="1 2">
    <name type="scientific">Micromonospora arborensis</name>
    <dbReference type="NCBI Taxonomy" id="2116518"/>
    <lineage>
        <taxon>Bacteria</taxon>
        <taxon>Bacillati</taxon>
        <taxon>Actinomycetota</taxon>
        <taxon>Actinomycetes</taxon>
        <taxon>Micromonosporales</taxon>
        <taxon>Micromonosporaceae</taxon>
        <taxon>Micromonospora</taxon>
    </lineage>
</organism>
<dbReference type="Gene3D" id="1.25.10.10">
    <property type="entry name" value="Leucine-rich Repeat Variant"/>
    <property type="match status" value="1"/>
</dbReference>
<evidence type="ECO:0000313" key="1">
    <source>
        <dbReference type="EMBL" id="PYC66816.1"/>
    </source>
</evidence>
<name>A0A318NI74_9ACTN</name>
<accession>A0A318NI74</accession>
<dbReference type="EMBL" id="PYBV01000030">
    <property type="protein sequence ID" value="PYC66816.1"/>
    <property type="molecule type" value="Genomic_DNA"/>
</dbReference>
<dbReference type="SUPFAM" id="SSF48371">
    <property type="entry name" value="ARM repeat"/>
    <property type="match status" value="1"/>
</dbReference>
<keyword evidence="2" id="KW-1185">Reference proteome</keyword>
<dbReference type="InterPro" id="IPR016024">
    <property type="entry name" value="ARM-type_fold"/>
</dbReference>
<comment type="caution">
    <text evidence="1">The sequence shown here is derived from an EMBL/GenBank/DDBJ whole genome shotgun (WGS) entry which is preliminary data.</text>
</comment>
<reference evidence="1 2" key="1">
    <citation type="submission" date="2018-03" db="EMBL/GenBank/DDBJ databases">
        <title>Bioinformatic expansion and discovery of thiopeptide antibiotics.</title>
        <authorList>
            <person name="Schwalen C.J."/>
            <person name="Hudson G.A."/>
            <person name="Mitchell D.A."/>
        </authorList>
    </citation>
    <scope>NUCLEOTIDE SEQUENCE [LARGE SCALE GENOMIC DNA]</scope>
    <source>
        <strain evidence="1 2">NRRL 8041</strain>
    </source>
</reference>
<sequence>MEQAVIDAVRDGDLAAVRRHLNALPVEAQWQDEGRAVAGEMVRWGGPGLTQLLYEDGEAVPSGPWGDVDPVVWAAEHGASGLLENLLSRHPVPEATLRCALDAARAWLDVDPEAELRRRSGAGEDDAVTVARDHLTADEYSPRALRIRLTAADGRRAEVLAGHRAVVTALEKRLDLPVSRDELLARALWSADPESYDWQMSRQAVMTRFPAEDTFRWAAGRLADPEVVVRGFAAELLHLSTLDGETADAPYAADALVVLRDRMAVETDTETLCSVLGAYAGFSETGAILHEFLPFVLDHRPQVRSRAADGLLNGIGGPADDPPRYVLEAMLNLTRDPDPTVRAVATAQFVYSAIDVPALRDALAALVSGDDREVRVHAASGLALRGDAHALTELRRMGEEDGYDSLAWCQLDSVQRMLAPPTR</sequence>
<protein>
    <recommendedName>
        <fullName evidence="3">HEAT repeat domain-containing protein</fullName>
    </recommendedName>
</protein>
<dbReference type="AlphaFoldDB" id="A0A318NI74"/>
<dbReference type="RefSeq" id="WP_110565819.1">
    <property type="nucleotide sequence ID" value="NZ_PYBV01000030.1"/>
</dbReference>
<evidence type="ECO:0000313" key="2">
    <source>
        <dbReference type="Proteomes" id="UP000248333"/>
    </source>
</evidence>
<proteinExistence type="predicted"/>